<proteinExistence type="predicted"/>
<protein>
    <submittedName>
        <fullName evidence="1">Putative zinc-binding alcohol dehydrogenase domain protein</fullName>
    </submittedName>
</protein>
<sequence length="74" mass="7534">MTIGGFTCRASGACAAAVKADCDLITDGERLHVGADLHHGSTALMAQDAGQRERQLPVLHSDVGVTDAGSGDLD</sequence>
<gene>
    <name evidence="1" type="ORF">BZL29_0853</name>
</gene>
<dbReference type="AlphaFoldDB" id="A0A1V3XYF8"/>
<organism evidence="1 2">
    <name type="scientific">Mycobacterium kansasii</name>
    <dbReference type="NCBI Taxonomy" id="1768"/>
    <lineage>
        <taxon>Bacteria</taxon>
        <taxon>Bacillati</taxon>
        <taxon>Actinomycetota</taxon>
        <taxon>Actinomycetes</taxon>
        <taxon>Mycobacteriales</taxon>
        <taxon>Mycobacteriaceae</taxon>
        <taxon>Mycobacterium</taxon>
    </lineage>
</organism>
<dbReference type="Proteomes" id="UP000188532">
    <property type="component" value="Unassembled WGS sequence"/>
</dbReference>
<dbReference type="EMBL" id="MVBN01000001">
    <property type="protein sequence ID" value="OOK84289.1"/>
    <property type="molecule type" value="Genomic_DNA"/>
</dbReference>
<evidence type="ECO:0000313" key="2">
    <source>
        <dbReference type="Proteomes" id="UP000188532"/>
    </source>
</evidence>
<accession>A0A1V3XYF8</accession>
<name>A0A1V3XYF8_MYCKA</name>
<evidence type="ECO:0000313" key="1">
    <source>
        <dbReference type="EMBL" id="OOK84289.1"/>
    </source>
</evidence>
<reference evidence="1 2" key="1">
    <citation type="submission" date="2017-02" db="EMBL/GenBank/DDBJ databases">
        <title>Complete genome sequences of Mycobacterium kansasii strains isolated from rhesus macaques.</title>
        <authorList>
            <person name="Panda A."/>
            <person name="Nagaraj S."/>
            <person name="Zhao X."/>
            <person name="Tettelin H."/>
            <person name="Detolla L.J."/>
        </authorList>
    </citation>
    <scope>NUCLEOTIDE SEQUENCE [LARGE SCALE GENOMIC DNA]</scope>
    <source>
        <strain evidence="1 2">11-3469</strain>
    </source>
</reference>
<comment type="caution">
    <text evidence="1">The sequence shown here is derived from an EMBL/GenBank/DDBJ whole genome shotgun (WGS) entry which is preliminary data.</text>
</comment>
<dbReference type="AntiFam" id="ANF00156">
    <property type="entry name" value="Shadow ORF (opposite yahK)"/>
</dbReference>